<reference evidence="1 2" key="1">
    <citation type="submission" date="2013-02" db="EMBL/GenBank/DDBJ databases">
        <title>The complete genome sequence of Corynebacterium callunae DSM 20147.</title>
        <authorList>
            <person name="Ruckert C."/>
            <person name="Albersmeier A."/>
            <person name="Kalinowski J."/>
        </authorList>
    </citation>
    <scope>NUCLEOTIDE SEQUENCE [LARGE SCALE GENOMIC DNA]</scope>
    <source>
        <strain evidence="1 2">DSM 20147</strain>
        <plasmid evidence="1 2">pCC2</plasmid>
    </source>
</reference>
<name>M1UP88_9CORY</name>
<dbReference type="HOGENOM" id="CLU_1218130_0_0_11"/>
<evidence type="ECO:0000313" key="1">
    <source>
        <dbReference type="EMBL" id="AGG68094.1"/>
    </source>
</evidence>
<dbReference type="AlphaFoldDB" id="M1UP88"/>
<dbReference type="PATRIC" id="fig|1121353.3.peg.2729"/>
<dbReference type="Proteomes" id="UP000011760">
    <property type="component" value="Plasmid pCC2"/>
</dbReference>
<evidence type="ECO:0000313" key="2">
    <source>
        <dbReference type="Proteomes" id="UP000011760"/>
    </source>
</evidence>
<proteinExistence type="predicted"/>
<protein>
    <submittedName>
        <fullName evidence="1">Uncharacterized protein</fullName>
    </submittedName>
</protein>
<organism evidence="1 2">
    <name type="scientific">Corynebacterium callunae DSM 20147</name>
    <dbReference type="NCBI Taxonomy" id="1121353"/>
    <lineage>
        <taxon>Bacteria</taxon>
        <taxon>Bacillati</taxon>
        <taxon>Actinomycetota</taxon>
        <taxon>Actinomycetes</taxon>
        <taxon>Mycobacteriales</taxon>
        <taxon>Corynebacteriaceae</taxon>
        <taxon>Corynebacterium</taxon>
    </lineage>
</organism>
<dbReference type="RefSeq" id="WP_015453155.1">
    <property type="nucleotide sequence ID" value="NC_020553.1"/>
</dbReference>
<dbReference type="KEGG" id="ccn:H924_13525"/>
<dbReference type="eggNOG" id="ENOG5033QXR">
    <property type="taxonomic scope" value="Bacteria"/>
</dbReference>
<keyword evidence="2" id="KW-1185">Reference proteome</keyword>
<keyword evidence="1" id="KW-0614">Plasmid</keyword>
<gene>
    <name evidence="1" type="ORF">H924_13525</name>
</gene>
<dbReference type="OrthoDB" id="4407017at2"/>
<geneLocation type="plasmid" evidence="1 2">
    <name>pCC2</name>
</geneLocation>
<dbReference type="EMBL" id="CP004356">
    <property type="protein sequence ID" value="AGG68094.1"/>
    <property type="molecule type" value="Genomic_DNA"/>
</dbReference>
<accession>M1UP88</accession>
<sequence>MTTANGQWQEVKDLVNDHIDELKTMSHTDIKEFAKEHKLMTKSGFPKLKTVLKTKGIDYEALRDEASQQRAEDLEARAETIADEAKNGPEIRLHSAAIDRDGQGSFAIVDSSSQAVWYGKFFDDDRIWTKGDPVSAEQSAADKAVWIAGKAVALSGASAGSLILGVTHPDLDVDELVRAGVRNNVAVTIVFEEDSFAVSMAETPGFMKWQEYDLQQLLDLGDDEDES</sequence>